<reference evidence="3 4" key="1">
    <citation type="submission" date="2017-10" db="EMBL/GenBank/DDBJ databases">
        <title>Massilia psychrophilum sp. nov., a novel purple-pigmented bacterium isolated from Tianshan glacier, Xinjiang Municipality, China.</title>
        <authorList>
            <person name="Wang H."/>
        </authorList>
    </citation>
    <scope>NUCLEOTIDE SEQUENCE [LARGE SCALE GENOMIC DNA]</scope>
    <source>
        <strain evidence="3 4">JCM 30813</strain>
    </source>
</reference>
<dbReference type="Pfam" id="PF07963">
    <property type="entry name" value="N_methyl"/>
    <property type="match status" value="1"/>
</dbReference>
<dbReference type="Gene3D" id="3.30.700.10">
    <property type="entry name" value="Glycoprotein, Type 4 Pilin"/>
    <property type="match status" value="1"/>
</dbReference>
<dbReference type="GO" id="GO:0015628">
    <property type="term" value="P:protein secretion by the type II secretion system"/>
    <property type="evidence" value="ECO:0007669"/>
    <property type="project" value="InterPro"/>
</dbReference>
<dbReference type="InterPro" id="IPR000983">
    <property type="entry name" value="Bac_GSPG_pilin"/>
</dbReference>
<dbReference type="Pfam" id="PF16732">
    <property type="entry name" value="ComP_DUS"/>
    <property type="match status" value="1"/>
</dbReference>
<keyword evidence="2" id="KW-0472">Membrane</keyword>
<dbReference type="InterPro" id="IPR031982">
    <property type="entry name" value="PilE-like"/>
</dbReference>
<gene>
    <name evidence="3" type="ORF">CR103_11735</name>
</gene>
<keyword evidence="1" id="KW-0488">Methylation</keyword>
<dbReference type="NCBIfam" id="TIGR02532">
    <property type="entry name" value="IV_pilin_GFxxxE"/>
    <property type="match status" value="1"/>
</dbReference>
<accession>A0A2G8T0T9</accession>
<keyword evidence="2" id="KW-1133">Transmembrane helix</keyword>
<evidence type="ECO:0000256" key="1">
    <source>
        <dbReference type="ARBA" id="ARBA00022481"/>
    </source>
</evidence>
<dbReference type="GO" id="GO:0015627">
    <property type="term" value="C:type II protein secretion system complex"/>
    <property type="evidence" value="ECO:0007669"/>
    <property type="project" value="InterPro"/>
</dbReference>
<dbReference type="PANTHER" id="PTHR30093:SF47">
    <property type="entry name" value="TYPE IV PILUS NON-CORE MINOR PILIN PILE"/>
    <property type="match status" value="1"/>
</dbReference>
<name>A0A2G8T0T9_9BURK</name>
<comment type="caution">
    <text evidence="3">The sequence shown here is derived from an EMBL/GenBank/DDBJ whole genome shotgun (WGS) entry which is preliminary data.</text>
</comment>
<dbReference type="OrthoDB" id="8592370at2"/>
<dbReference type="EMBL" id="PDOB01000016">
    <property type="protein sequence ID" value="PIL39639.1"/>
    <property type="molecule type" value="Genomic_DNA"/>
</dbReference>
<evidence type="ECO:0000256" key="2">
    <source>
        <dbReference type="SAM" id="Phobius"/>
    </source>
</evidence>
<dbReference type="InterPro" id="IPR045584">
    <property type="entry name" value="Pilin-like"/>
</dbReference>
<dbReference type="SUPFAM" id="SSF54523">
    <property type="entry name" value="Pili subunits"/>
    <property type="match status" value="1"/>
</dbReference>
<dbReference type="PROSITE" id="PS00409">
    <property type="entry name" value="PROKAR_NTER_METHYL"/>
    <property type="match status" value="1"/>
</dbReference>
<protein>
    <recommendedName>
        <fullName evidence="5">Pilus assembly protein</fullName>
    </recommendedName>
</protein>
<sequence>MPYAAARRAAGFSLIELMVTVAIVGILAAVAYPAYGNYLARGHRAAAQAQMLAMALAQSQYLADSRGYAATPTTLGMVPPAEVSARYTISIAVVDGPPPTYTITATPVAGTSQAADGVLSIDSAGTKLPTSTW</sequence>
<keyword evidence="2" id="KW-0812">Transmembrane</keyword>
<organism evidence="3 4">
    <name type="scientific">Massilia psychrophila</name>
    <dbReference type="NCBI Taxonomy" id="1603353"/>
    <lineage>
        <taxon>Bacteria</taxon>
        <taxon>Pseudomonadati</taxon>
        <taxon>Pseudomonadota</taxon>
        <taxon>Betaproteobacteria</taxon>
        <taxon>Burkholderiales</taxon>
        <taxon>Oxalobacteraceae</taxon>
        <taxon>Telluria group</taxon>
        <taxon>Massilia</taxon>
    </lineage>
</organism>
<dbReference type="Proteomes" id="UP000228593">
    <property type="component" value="Unassembled WGS sequence"/>
</dbReference>
<feature type="transmembrane region" description="Helical" evidence="2">
    <location>
        <begin position="12"/>
        <end position="35"/>
    </location>
</feature>
<dbReference type="GO" id="GO:0043683">
    <property type="term" value="P:type IV pilus assembly"/>
    <property type="evidence" value="ECO:0007669"/>
    <property type="project" value="InterPro"/>
</dbReference>
<proteinExistence type="predicted"/>
<dbReference type="AlphaFoldDB" id="A0A2G8T0T9"/>
<evidence type="ECO:0000313" key="4">
    <source>
        <dbReference type="Proteomes" id="UP000228593"/>
    </source>
</evidence>
<dbReference type="InterPro" id="IPR012902">
    <property type="entry name" value="N_methyl_site"/>
</dbReference>
<evidence type="ECO:0008006" key="5">
    <source>
        <dbReference type="Google" id="ProtNLM"/>
    </source>
</evidence>
<dbReference type="PRINTS" id="PR00813">
    <property type="entry name" value="BCTERIALGSPG"/>
</dbReference>
<keyword evidence="4" id="KW-1185">Reference proteome</keyword>
<dbReference type="PANTHER" id="PTHR30093">
    <property type="entry name" value="GENERAL SECRETION PATHWAY PROTEIN G"/>
    <property type="match status" value="1"/>
</dbReference>
<evidence type="ECO:0000313" key="3">
    <source>
        <dbReference type="EMBL" id="PIL39639.1"/>
    </source>
</evidence>